<accession>A0A1M6JDS8</accession>
<dbReference type="RefSeq" id="WP_073219135.1">
    <property type="nucleotide sequence ID" value="NZ_FNNS01000017.1"/>
</dbReference>
<feature type="signal peptide" evidence="1">
    <location>
        <begin position="1"/>
        <end position="18"/>
    </location>
</feature>
<dbReference type="InterPro" id="IPR050553">
    <property type="entry name" value="Thioredoxin_ResA/DsbE_sf"/>
</dbReference>
<dbReference type="GO" id="GO:0016853">
    <property type="term" value="F:isomerase activity"/>
    <property type="evidence" value="ECO:0007669"/>
    <property type="project" value="UniProtKB-KW"/>
</dbReference>
<dbReference type="AlphaFoldDB" id="A0A1M6JDS8"/>
<dbReference type="GO" id="GO:0016209">
    <property type="term" value="F:antioxidant activity"/>
    <property type="evidence" value="ECO:0007669"/>
    <property type="project" value="InterPro"/>
</dbReference>
<gene>
    <name evidence="3" type="ORF">SAMN04487908_11721</name>
</gene>
<dbReference type="InterPro" id="IPR000866">
    <property type="entry name" value="AhpC/TSA"/>
</dbReference>
<dbReference type="InterPro" id="IPR036249">
    <property type="entry name" value="Thioredoxin-like_sf"/>
</dbReference>
<sequence length="243" mass="28102">MGKKLLLLFLLVTFSAQSQVKIEQNDLFSEAIRLNVKKYTRNSQMAYAYRDFERAEFLYDSLINNVIKGSYLDNFEVRKLSGRKIELYKFKKPTFLITYSSWCVPAEGEIPSLNRIAKKYSKQVDFVVLFWDNRTNAKKASRKYSRKVNIVYVDETENTNNHIVERMKHSLGLPTSFLIDKEKRIKAVGRGATQVYTQDSQISPQESIYKYFLNGVSTLTTLKDEDRVLLNSLESSGILGQSD</sequence>
<name>A0A1M6JDS8_9FLAO</name>
<dbReference type="PANTHER" id="PTHR42852">
    <property type="entry name" value="THIOL:DISULFIDE INTERCHANGE PROTEIN DSBE"/>
    <property type="match status" value="1"/>
</dbReference>
<dbReference type="SUPFAM" id="SSF52833">
    <property type="entry name" value="Thioredoxin-like"/>
    <property type="match status" value="1"/>
</dbReference>
<dbReference type="Gene3D" id="3.40.30.10">
    <property type="entry name" value="Glutaredoxin"/>
    <property type="match status" value="1"/>
</dbReference>
<dbReference type="PANTHER" id="PTHR42852:SF13">
    <property type="entry name" value="PROTEIN DIPZ"/>
    <property type="match status" value="1"/>
</dbReference>
<dbReference type="PROSITE" id="PS51352">
    <property type="entry name" value="THIOREDOXIN_2"/>
    <property type="match status" value="1"/>
</dbReference>
<dbReference type="Proteomes" id="UP000184172">
    <property type="component" value="Unassembled WGS sequence"/>
</dbReference>
<evidence type="ECO:0000259" key="2">
    <source>
        <dbReference type="PROSITE" id="PS51352"/>
    </source>
</evidence>
<keyword evidence="1" id="KW-0732">Signal</keyword>
<dbReference type="EMBL" id="FQYV01000017">
    <property type="protein sequence ID" value="SHJ44752.1"/>
    <property type="molecule type" value="Genomic_DNA"/>
</dbReference>
<protein>
    <submittedName>
        <fullName evidence="3">Thiol-disulfide isomerase or thioredoxin</fullName>
    </submittedName>
</protein>
<dbReference type="OrthoDB" id="1134224at2"/>
<proteinExistence type="predicted"/>
<evidence type="ECO:0000313" key="4">
    <source>
        <dbReference type="Proteomes" id="UP000184172"/>
    </source>
</evidence>
<keyword evidence="3" id="KW-0413">Isomerase</keyword>
<dbReference type="Pfam" id="PF00578">
    <property type="entry name" value="AhpC-TSA"/>
    <property type="match status" value="1"/>
</dbReference>
<dbReference type="STRING" id="797419.SAMN05216556_11721"/>
<feature type="chain" id="PRO_5009918661" evidence="1">
    <location>
        <begin position="19"/>
        <end position="243"/>
    </location>
</feature>
<dbReference type="InterPro" id="IPR013766">
    <property type="entry name" value="Thioredoxin_domain"/>
</dbReference>
<reference evidence="4" key="1">
    <citation type="submission" date="2016-11" db="EMBL/GenBank/DDBJ databases">
        <authorList>
            <person name="Varghese N."/>
            <person name="Submissions S."/>
        </authorList>
    </citation>
    <scope>NUCLEOTIDE SEQUENCE [LARGE SCALE GENOMIC DNA]</scope>
    <source>
        <strain evidence="4">DSM 26349</strain>
    </source>
</reference>
<keyword evidence="4" id="KW-1185">Reference proteome</keyword>
<feature type="domain" description="Thioredoxin" evidence="2">
    <location>
        <begin position="66"/>
        <end position="218"/>
    </location>
</feature>
<dbReference type="GO" id="GO:0016491">
    <property type="term" value="F:oxidoreductase activity"/>
    <property type="evidence" value="ECO:0007669"/>
    <property type="project" value="InterPro"/>
</dbReference>
<evidence type="ECO:0000256" key="1">
    <source>
        <dbReference type="SAM" id="SignalP"/>
    </source>
</evidence>
<evidence type="ECO:0000313" key="3">
    <source>
        <dbReference type="EMBL" id="SHJ44752.1"/>
    </source>
</evidence>
<organism evidence="3 4">
    <name type="scientific">Aequorivita viscosa</name>
    <dbReference type="NCBI Taxonomy" id="797419"/>
    <lineage>
        <taxon>Bacteria</taxon>
        <taxon>Pseudomonadati</taxon>
        <taxon>Bacteroidota</taxon>
        <taxon>Flavobacteriia</taxon>
        <taxon>Flavobacteriales</taxon>
        <taxon>Flavobacteriaceae</taxon>
        <taxon>Aequorivita</taxon>
    </lineage>
</organism>